<gene>
    <name evidence="2" type="ORF">SAMN05443637_10824</name>
</gene>
<evidence type="ECO:0000313" key="2">
    <source>
        <dbReference type="EMBL" id="SHK55984.1"/>
    </source>
</evidence>
<dbReference type="SUPFAM" id="SSF52091">
    <property type="entry name" value="SpoIIaa-like"/>
    <property type="match status" value="1"/>
</dbReference>
<dbReference type="EMBL" id="FRAP01000008">
    <property type="protein sequence ID" value="SHK55984.1"/>
    <property type="molecule type" value="Genomic_DNA"/>
</dbReference>
<dbReference type="Gene3D" id="3.30.750.24">
    <property type="entry name" value="STAS domain"/>
    <property type="match status" value="1"/>
</dbReference>
<dbReference type="Pfam" id="PF01740">
    <property type="entry name" value="STAS"/>
    <property type="match status" value="1"/>
</dbReference>
<evidence type="ECO:0000259" key="1">
    <source>
        <dbReference type="PROSITE" id="PS50801"/>
    </source>
</evidence>
<protein>
    <submittedName>
        <fullName evidence="2">Anti-anti-sigma factor</fullName>
    </submittedName>
</protein>
<evidence type="ECO:0000313" key="3">
    <source>
        <dbReference type="Proteomes" id="UP000184363"/>
    </source>
</evidence>
<dbReference type="STRING" id="1848.SAMN05443637_10824"/>
<dbReference type="Proteomes" id="UP000184363">
    <property type="component" value="Unassembled WGS sequence"/>
</dbReference>
<dbReference type="AlphaFoldDB" id="A0A1M6TGF0"/>
<dbReference type="CDD" id="cd07043">
    <property type="entry name" value="STAS_anti-anti-sigma_factors"/>
    <property type="match status" value="1"/>
</dbReference>
<dbReference type="PROSITE" id="PS50801">
    <property type="entry name" value="STAS"/>
    <property type="match status" value="1"/>
</dbReference>
<name>A0A1M6TGF0_PSETH</name>
<feature type="domain" description="STAS" evidence="1">
    <location>
        <begin position="10"/>
        <end position="124"/>
    </location>
</feature>
<dbReference type="RefSeq" id="WP_073457148.1">
    <property type="nucleotide sequence ID" value="NZ_CALGVN010000008.1"/>
</dbReference>
<keyword evidence="3" id="KW-1185">Reference proteome</keyword>
<accession>A0A1M6TGF0</accession>
<reference evidence="2 3" key="1">
    <citation type="submission" date="2016-11" db="EMBL/GenBank/DDBJ databases">
        <authorList>
            <person name="Jaros S."/>
            <person name="Januszkiewicz K."/>
            <person name="Wedrychowicz H."/>
        </authorList>
    </citation>
    <scope>NUCLEOTIDE SEQUENCE [LARGE SCALE GENOMIC DNA]</scope>
    <source>
        <strain evidence="2 3">DSM 43832</strain>
    </source>
</reference>
<proteinExistence type="predicted"/>
<dbReference type="InterPro" id="IPR002645">
    <property type="entry name" value="STAS_dom"/>
</dbReference>
<dbReference type="InterPro" id="IPR036513">
    <property type="entry name" value="STAS_dom_sf"/>
</dbReference>
<sequence>MADPARTDFSVDLVRTEPGICVVTVSGALDISTEGRVRAFLAAAIATPGTALVVVDVDRVTFVGVSGLRAVLDARAKAAERGIAVELVGDQPIVRRLLDVVAAHGTGPGQLPLHPDICSARRRLASSL</sequence>
<organism evidence="2 3">
    <name type="scientific">Pseudonocardia thermophila</name>
    <dbReference type="NCBI Taxonomy" id="1848"/>
    <lineage>
        <taxon>Bacteria</taxon>
        <taxon>Bacillati</taxon>
        <taxon>Actinomycetota</taxon>
        <taxon>Actinomycetes</taxon>
        <taxon>Pseudonocardiales</taxon>
        <taxon>Pseudonocardiaceae</taxon>
        <taxon>Pseudonocardia</taxon>
    </lineage>
</organism>